<evidence type="ECO:0000313" key="3">
    <source>
        <dbReference type="Proteomes" id="UP000515317"/>
    </source>
</evidence>
<reference evidence="2 3" key="1">
    <citation type="submission" date="2020-08" db="EMBL/GenBank/DDBJ databases">
        <title>Genome sequence of Rhizobiales bacterium strain IZ6.</title>
        <authorList>
            <person name="Nakai R."/>
            <person name="Naganuma T."/>
        </authorList>
    </citation>
    <scope>NUCLEOTIDE SEQUENCE [LARGE SCALE GENOMIC DNA]</scope>
    <source>
        <strain evidence="2 3">IZ6</strain>
    </source>
</reference>
<keyword evidence="1" id="KW-0472">Membrane</keyword>
<feature type="transmembrane region" description="Helical" evidence="1">
    <location>
        <begin position="36"/>
        <end position="53"/>
    </location>
</feature>
<proteinExistence type="predicted"/>
<dbReference type="KEGG" id="tso:IZ6_15680"/>
<dbReference type="EMBL" id="AP023361">
    <property type="protein sequence ID" value="BCJ90833.1"/>
    <property type="molecule type" value="Genomic_DNA"/>
</dbReference>
<keyword evidence="3" id="KW-1185">Reference proteome</keyword>
<name>A0A6S6QHY8_9HYPH</name>
<dbReference type="RefSeq" id="WP_222877433.1">
    <property type="nucleotide sequence ID" value="NZ_AP023361.1"/>
</dbReference>
<dbReference type="Proteomes" id="UP000515317">
    <property type="component" value="Chromosome"/>
</dbReference>
<keyword evidence="1" id="KW-1133">Transmembrane helix</keyword>
<gene>
    <name evidence="2" type="ORF">IZ6_15680</name>
</gene>
<protein>
    <submittedName>
        <fullName evidence="2">Uncharacterized protein</fullName>
    </submittedName>
</protein>
<evidence type="ECO:0000313" key="2">
    <source>
        <dbReference type="EMBL" id="BCJ90833.1"/>
    </source>
</evidence>
<organism evidence="2 3">
    <name type="scientific">Terrihabitans soli</name>
    <dbReference type="NCBI Taxonomy" id="708113"/>
    <lineage>
        <taxon>Bacteria</taxon>
        <taxon>Pseudomonadati</taxon>
        <taxon>Pseudomonadota</taxon>
        <taxon>Alphaproteobacteria</taxon>
        <taxon>Hyphomicrobiales</taxon>
        <taxon>Terrihabitans</taxon>
    </lineage>
</organism>
<sequence>MHVFIGWLAALCLFWAVLSFVPPAFSDDGEGTRFWGWVYAVGAIGFGIAYFFPQ</sequence>
<keyword evidence="1" id="KW-0812">Transmembrane</keyword>
<evidence type="ECO:0000256" key="1">
    <source>
        <dbReference type="SAM" id="Phobius"/>
    </source>
</evidence>
<dbReference type="AlphaFoldDB" id="A0A6S6QHY8"/>
<accession>A0A6S6QHY8</accession>